<accession>X1VKP6</accession>
<evidence type="ECO:0000313" key="1">
    <source>
        <dbReference type="EMBL" id="GAJ08665.1"/>
    </source>
</evidence>
<gene>
    <name evidence="1" type="ORF">S12H4_54244</name>
</gene>
<sequence length="72" mass="8006">MLADLLKLDIENYKDGIYTVEESISGRYFVVAIKSGSTVVSLNKMRERDDAMTIAREEVIGNAFTPPKLNPA</sequence>
<dbReference type="EMBL" id="BARW01034653">
    <property type="protein sequence ID" value="GAJ08665.1"/>
    <property type="molecule type" value="Genomic_DNA"/>
</dbReference>
<feature type="non-terminal residue" evidence="1">
    <location>
        <position position="72"/>
    </location>
</feature>
<comment type="caution">
    <text evidence="1">The sequence shown here is derived from an EMBL/GenBank/DDBJ whole genome shotgun (WGS) entry which is preliminary data.</text>
</comment>
<dbReference type="AlphaFoldDB" id="X1VKP6"/>
<proteinExistence type="predicted"/>
<organism evidence="1">
    <name type="scientific">marine sediment metagenome</name>
    <dbReference type="NCBI Taxonomy" id="412755"/>
    <lineage>
        <taxon>unclassified sequences</taxon>
        <taxon>metagenomes</taxon>
        <taxon>ecological metagenomes</taxon>
    </lineage>
</organism>
<name>X1VKP6_9ZZZZ</name>
<protein>
    <submittedName>
        <fullName evidence="1">Uncharacterized protein</fullName>
    </submittedName>
</protein>
<reference evidence="1" key="1">
    <citation type="journal article" date="2014" name="Front. Microbiol.">
        <title>High frequency of phylogenetically diverse reductive dehalogenase-homologous genes in deep subseafloor sedimentary metagenomes.</title>
        <authorList>
            <person name="Kawai M."/>
            <person name="Futagami T."/>
            <person name="Toyoda A."/>
            <person name="Takaki Y."/>
            <person name="Nishi S."/>
            <person name="Hori S."/>
            <person name="Arai W."/>
            <person name="Tsubouchi T."/>
            <person name="Morono Y."/>
            <person name="Uchiyama I."/>
            <person name="Ito T."/>
            <person name="Fujiyama A."/>
            <person name="Inagaki F."/>
            <person name="Takami H."/>
        </authorList>
    </citation>
    <scope>NUCLEOTIDE SEQUENCE</scope>
    <source>
        <strain evidence="1">Expedition CK06-06</strain>
    </source>
</reference>